<sequence>MASTTAKACYGEVGTDQLCEVSVCCTSFPAPGDPTCKRRNSVWALVCATVIGLQLAGLSGSYWGYYAIANNGLRAESGNFGLWRVCASLRLYKPVWDCRLGFGDAEARLQLSVWSAVSVVCSVISTAVFVLYFQVFLLNLCKVKYYGKSKWFSARRELSQKTVLAVFIAGSFSTACLGFAVISMNLIASPAFFNLYGPHFWIQAGTTCFIWLVLIAASVESTWRRLSEKIVDRQVALEESKLRLRENEFRLEEQRQRDQMIIRKLELELEKQKLDLRQQLHKQIPAKSPLAQ</sequence>
<feature type="transmembrane region" description="Helical" evidence="2">
    <location>
        <begin position="113"/>
        <end position="141"/>
    </location>
</feature>
<evidence type="ECO:0000256" key="2">
    <source>
        <dbReference type="SAM" id="Phobius"/>
    </source>
</evidence>
<keyword evidence="2" id="KW-0812">Transmembrane</keyword>
<feature type="transmembrane region" description="Helical" evidence="2">
    <location>
        <begin position="42"/>
        <end position="65"/>
    </location>
</feature>
<proteinExistence type="predicted"/>
<feature type="transmembrane region" description="Helical" evidence="2">
    <location>
        <begin position="200"/>
        <end position="219"/>
    </location>
</feature>
<keyword evidence="2" id="KW-0472">Membrane</keyword>
<evidence type="ECO:0000256" key="1">
    <source>
        <dbReference type="SAM" id="Coils"/>
    </source>
</evidence>
<keyword evidence="4" id="KW-1185">Reference proteome</keyword>
<evidence type="ECO:0000313" key="3">
    <source>
        <dbReference type="EMBL" id="OQV19412.1"/>
    </source>
</evidence>
<dbReference type="AlphaFoldDB" id="A0A1W0WW31"/>
<keyword evidence="2" id="KW-1133">Transmembrane helix</keyword>
<evidence type="ECO:0000313" key="4">
    <source>
        <dbReference type="Proteomes" id="UP000192578"/>
    </source>
</evidence>
<reference evidence="4" key="1">
    <citation type="submission" date="2017-01" db="EMBL/GenBank/DDBJ databases">
        <title>Comparative genomics of anhydrobiosis in the tardigrade Hypsibius dujardini.</title>
        <authorList>
            <person name="Yoshida Y."/>
            <person name="Koutsovoulos G."/>
            <person name="Laetsch D."/>
            <person name="Stevens L."/>
            <person name="Kumar S."/>
            <person name="Horikawa D."/>
            <person name="Ishino K."/>
            <person name="Komine S."/>
            <person name="Tomita M."/>
            <person name="Blaxter M."/>
            <person name="Arakawa K."/>
        </authorList>
    </citation>
    <scope>NUCLEOTIDE SEQUENCE [LARGE SCALE GENOMIC DNA]</scope>
    <source>
        <strain evidence="4">Z151</strain>
    </source>
</reference>
<protein>
    <submittedName>
        <fullName evidence="3">Uncharacterized protein</fullName>
    </submittedName>
</protein>
<feature type="coiled-coil region" evidence="1">
    <location>
        <begin position="237"/>
        <end position="282"/>
    </location>
</feature>
<feature type="transmembrane region" description="Helical" evidence="2">
    <location>
        <begin position="162"/>
        <end position="188"/>
    </location>
</feature>
<gene>
    <name evidence="3" type="ORF">BV898_06642</name>
</gene>
<dbReference type="EMBL" id="MTYJ01000040">
    <property type="protein sequence ID" value="OQV19412.1"/>
    <property type="molecule type" value="Genomic_DNA"/>
</dbReference>
<name>A0A1W0WW31_HYPEX</name>
<dbReference type="Proteomes" id="UP000192578">
    <property type="component" value="Unassembled WGS sequence"/>
</dbReference>
<comment type="caution">
    <text evidence="3">The sequence shown here is derived from an EMBL/GenBank/DDBJ whole genome shotgun (WGS) entry which is preliminary data.</text>
</comment>
<organism evidence="3 4">
    <name type="scientific">Hypsibius exemplaris</name>
    <name type="common">Freshwater tardigrade</name>
    <dbReference type="NCBI Taxonomy" id="2072580"/>
    <lineage>
        <taxon>Eukaryota</taxon>
        <taxon>Metazoa</taxon>
        <taxon>Ecdysozoa</taxon>
        <taxon>Tardigrada</taxon>
        <taxon>Eutardigrada</taxon>
        <taxon>Parachela</taxon>
        <taxon>Hypsibioidea</taxon>
        <taxon>Hypsibiidae</taxon>
        <taxon>Hypsibius</taxon>
    </lineage>
</organism>
<accession>A0A1W0WW31</accession>
<keyword evidence="1" id="KW-0175">Coiled coil</keyword>